<protein>
    <submittedName>
        <fullName evidence="2">Uncharacterized protein</fullName>
    </submittedName>
</protein>
<dbReference type="AlphaFoldDB" id="A0A0A9HRL9"/>
<reference evidence="2" key="2">
    <citation type="journal article" date="2015" name="Data Brief">
        <title>Shoot transcriptome of the giant reed, Arundo donax.</title>
        <authorList>
            <person name="Barrero R.A."/>
            <person name="Guerrero F.D."/>
            <person name="Moolhuijzen P."/>
            <person name="Goolsby J.A."/>
            <person name="Tidwell J."/>
            <person name="Bellgard S.E."/>
            <person name="Bellgard M.I."/>
        </authorList>
    </citation>
    <scope>NUCLEOTIDE SEQUENCE</scope>
    <source>
        <tissue evidence="2">Shoot tissue taken approximately 20 cm above the soil surface</tissue>
    </source>
</reference>
<organism evidence="2">
    <name type="scientific">Arundo donax</name>
    <name type="common">Giant reed</name>
    <name type="synonym">Donax arundinaceus</name>
    <dbReference type="NCBI Taxonomy" id="35708"/>
    <lineage>
        <taxon>Eukaryota</taxon>
        <taxon>Viridiplantae</taxon>
        <taxon>Streptophyta</taxon>
        <taxon>Embryophyta</taxon>
        <taxon>Tracheophyta</taxon>
        <taxon>Spermatophyta</taxon>
        <taxon>Magnoliopsida</taxon>
        <taxon>Liliopsida</taxon>
        <taxon>Poales</taxon>
        <taxon>Poaceae</taxon>
        <taxon>PACMAD clade</taxon>
        <taxon>Arundinoideae</taxon>
        <taxon>Arundineae</taxon>
        <taxon>Arundo</taxon>
    </lineage>
</organism>
<feature type="transmembrane region" description="Helical" evidence="1">
    <location>
        <begin position="20"/>
        <end position="39"/>
    </location>
</feature>
<dbReference type="EMBL" id="GBRH01162353">
    <property type="protein sequence ID" value="JAE35543.1"/>
    <property type="molecule type" value="Transcribed_RNA"/>
</dbReference>
<evidence type="ECO:0000313" key="2">
    <source>
        <dbReference type="EMBL" id="JAE35543.1"/>
    </source>
</evidence>
<keyword evidence="1" id="KW-0472">Membrane</keyword>
<proteinExistence type="predicted"/>
<reference evidence="2" key="1">
    <citation type="submission" date="2014-09" db="EMBL/GenBank/DDBJ databases">
        <authorList>
            <person name="Magalhaes I.L.F."/>
            <person name="Oliveira U."/>
            <person name="Santos F.R."/>
            <person name="Vidigal T.H.D.A."/>
            <person name="Brescovit A.D."/>
            <person name="Santos A.J."/>
        </authorList>
    </citation>
    <scope>NUCLEOTIDE SEQUENCE</scope>
    <source>
        <tissue evidence="2">Shoot tissue taken approximately 20 cm above the soil surface</tissue>
    </source>
</reference>
<sequence length="45" mass="5456">MTGAKFINVKCPYYFSFRNWLAYLYQYLSIESVLLVQLIRSMAQW</sequence>
<name>A0A0A9HRL9_ARUDO</name>
<accession>A0A0A9HRL9</accession>
<evidence type="ECO:0000256" key="1">
    <source>
        <dbReference type="SAM" id="Phobius"/>
    </source>
</evidence>
<keyword evidence="1" id="KW-0812">Transmembrane</keyword>
<keyword evidence="1" id="KW-1133">Transmembrane helix</keyword>